<name>X0TT53_9ZZZZ</name>
<dbReference type="AlphaFoldDB" id="X0TT53"/>
<feature type="non-terminal residue" evidence="1">
    <location>
        <position position="1"/>
    </location>
</feature>
<accession>X0TT53</accession>
<reference evidence="1" key="1">
    <citation type="journal article" date="2014" name="Front. Microbiol.">
        <title>High frequency of phylogenetically diverse reductive dehalogenase-homologous genes in deep subseafloor sedimentary metagenomes.</title>
        <authorList>
            <person name="Kawai M."/>
            <person name="Futagami T."/>
            <person name="Toyoda A."/>
            <person name="Takaki Y."/>
            <person name="Nishi S."/>
            <person name="Hori S."/>
            <person name="Arai W."/>
            <person name="Tsubouchi T."/>
            <person name="Morono Y."/>
            <person name="Uchiyama I."/>
            <person name="Ito T."/>
            <person name="Fujiyama A."/>
            <person name="Inagaki F."/>
            <person name="Takami H."/>
        </authorList>
    </citation>
    <scope>NUCLEOTIDE SEQUENCE</scope>
    <source>
        <strain evidence="1">Expedition CK06-06</strain>
    </source>
</reference>
<evidence type="ECO:0000313" key="1">
    <source>
        <dbReference type="EMBL" id="GAF96763.1"/>
    </source>
</evidence>
<organism evidence="1">
    <name type="scientific">marine sediment metagenome</name>
    <dbReference type="NCBI Taxonomy" id="412755"/>
    <lineage>
        <taxon>unclassified sequences</taxon>
        <taxon>metagenomes</taxon>
        <taxon>ecological metagenomes</taxon>
    </lineage>
</organism>
<comment type="caution">
    <text evidence="1">The sequence shown here is derived from an EMBL/GenBank/DDBJ whole genome shotgun (WGS) entry which is preliminary data.</text>
</comment>
<gene>
    <name evidence="1" type="ORF">S01H1_28372</name>
</gene>
<dbReference type="EMBL" id="BARS01017338">
    <property type="protein sequence ID" value="GAF96763.1"/>
    <property type="molecule type" value="Genomic_DNA"/>
</dbReference>
<proteinExistence type="predicted"/>
<sequence length="50" mass="5741">DEYNREDVESDKREAEAMRGDAPAMIEQAQALAEGRGFLLCLFLLLGWRR</sequence>
<protein>
    <submittedName>
        <fullName evidence="1">Uncharacterized protein</fullName>
    </submittedName>
</protein>